<dbReference type="InterPro" id="IPR016169">
    <property type="entry name" value="FAD-bd_PCMH_sub2"/>
</dbReference>
<dbReference type="Gene3D" id="3.30.465.10">
    <property type="match status" value="2"/>
</dbReference>
<comment type="caution">
    <text evidence="4">The sequence shown here is derived from an EMBL/GenBank/DDBJ whole genome shotgun (WGS) entry which is preliminary data.</text>
</comment>
<dbReference type="OrthoDB" id="9814706at2"/>
<sequence>MRDFSYLRAGSVDEALRAAAMPATMLLAGGTTLLDLAKCGVTQPERVVDITHIKGLDAIRVDAEGAFIGALAKMSHVATDAAIQAEFPAISEALWQAASAQLRNMATIGGNLLQRTRCAYFRDPATFPACNKRNPGSGCSALEGVNRGHAILGTSDACIATYPGDLAVALVAFDAVVHMGERNVAIDDFFLLPGSTPYKEHAMQPGEMITAISIPASVAARHSTYLKVRDRQSYEFAAASAAVGIEFESDGETIRDIRIGLGGVATKPWRARAVEDALRGKVLEPDTIKSASRLAVEGAIAHGGNHYKIELAPRVVERAILNTGAMA</sequence>
<dbReference type="InterPro" id="IPR036683">
    <property type="entry name" value="CO_DH_flav_C_dom_sf"/>
</dbReference>
<dbReference type="InterPro" id="IPR016166">
    <property type="entry name" value="FAD-bd_PCMH"/>
</dbReference>
<proteinExistence type="predicted"/>
<evidence type="ECO:0000256" key="1">
    <source>
        <dbReference type="ARBA" id="ARBA00022630"/>
    </source>
</evidence>
<dbReference type="InterPro" id="IPR002346">
    <property type="entry name" value="Mopterin_DH_FAD-bd"/>
</dbReference>
<gene>
    <name evidence="4" type="ORF">B5P45_14165</name>
</gene>
<evidence type="ECO:0000313" key="5">
    <source>
        <dbReference type="Proteomes" id="UP000232163"/>
    </source>
</evidence>
<evidence type="ECO:0000313" key="4">
    <source>
        <dbReference type="EMBL" id="PIO44166.1"/>
    </source>
</evidence>
<dbReference type="InterPro" id="IPR051312">
    <property type="entry name" value="Diverse_Substr_Oxidored"/>
</dbReference>
<dbReference type="Pfam" id="PF00941">
    <property type="entry name" value="FAD_binding_5"/>
    <property type="match status" value="1"/>
</dbReference>
<reference evidence="5" key="1">
    <citation type="journal article" date="2017" name="Int J Environ Stud">
        <title>Does the Miocene-Pliocene relict legume Oxytropis triphylla form nitrogen-fixing nodules with a combination of bacterial strains?</title>
        <authorList>
            <person name="Safronova V."/>
            <person name="Belimov A."/>
            <person name="Sazanova A."/>
            <person name="Kuznetsova I."/>
            <person name="Popova J."/>
            <person name="Andronov E."/>
            <person name="Verkhozina A."/>
            <person name="Tikhonovich I."/>
        </authorList>
    </citation>
    <scope>NUCLEOTIDE SEQUENCE [LARGE SCALE GENOMIC DNA]</scope>
    <source>
        <strain evidence="5">Tri-38</strain>
    </source>
</reference>
<dbReference type="Pfam" id="PF03450">
    <property type="entry name" value="CO_deh_flav_C"/>
    <property type="match status" value="1"/>
</dbReference>
<keyword evidence="5" id="KW-1185">Reference proteome</keyword>
<dbReference type="InterPro" id="IPR036318">
    <property type="entry name" value="FAD-bd_PCMH-like_sf"/>
</dbReference>
<name>A0A2N9VXE8_9HYPH</name>
<dbReference type="SUPFAM" id="SSF56176">
    <property type="entry name" value="FAD-binding/transporter-associated domain-like"/>
    <property type="match status" value="1"/>
</dbReference>
<dbReference type="Gene3D" id="3.30.43.10">
    <property type="entry name" value="Uridine Diphospho-n-acetylenolpyruvylglucosamine Reductase, domain 2"/>
    <property type="match status" value="1"/>
</dbReference>
<organism evidence="4 5">
    <name type="scientific">Phyllobacterium zundukense</name>
    <dbReference type="NCBI Taxonomy" id="1867719"/>
    <lineage>
        <taxon>Bacteria</taxon>
        <taxon>Pseudomonadati</taxon>
        <taxon>Pseudomonadota</taxon>
        <taxon>Alphaproteobacteria</taxon>
        <taxon>Hyphomicrobiales</taxon>
        <taxon>Phyllobacteriaceae</taxon>
        <taxon>Phyllobacterium</taxon>
    </lineage>
</organism>
<protein>
    <submittedName>
        <fullName evidence="4">FAD-binding molybdopterin dehydrogenase</fullName>
    </submittedName>
</protein>
<dbReference type="SUPFAM" id="SSF55447">
    <property type="entry name" value="CO dehydrogenase flavoprotein C-terminal domain-like"/>
    <property type="match status" value="1"/>
</dbReference>
<dbReference type="InterPro" id="IPR005107">
    <property type="entry name" value="CO_DH_flav_C"/>
</dbReference>
<dbReference type="PROSITE" id="PS51387">
    <property type="entry name" value="FAD_PCMH"/>
    <property type="match status" value="1"/>
</dbReference>
<dbReference type="KEGG" id="pht:BLM14_03470"/>
<dbReference type="InterPro" id="IPR016167">
    <property type="entry name" value="FAD-bd_PCMH_sub1"/>
</dbReference>
<dbReference type="PANTHER" id="PTHR42659">
    <property type="entry name" value="XANTHINE DEHYDROGENASE SUBUNIT C-RELATED"/>
    <property type="match status" value="1"/>
</dbReference>
<dbReference type="Gene3D" id="3.30.390.50">
    <property type="entry name" value="CO dehydrogenase flavoprotein, C-terminal domain"/>
    <property type="match status" value="1"/>
</dbReference>
<dbReference type="RefSeq" id="WP_099998111.1">
    <property type="nucleotide sequence ID" value="NZ_CP017940.1"/>
</dbReference>
<feature type="domain" description="FAD-binding PCMH-type" evidence="3">
    <location>
        <begin position="1"/>
        <end position="219"/>
    </location>
</feature>
<evidence type="ECO:0000259" key="3">
    <source>
        <dbReference type="PROSITE" id="PS51387"/>
    </source>
</evidence>
<dbReference type="PANTHER" id="PTHR42659:SF9">
    <property type="entry name" value="XANTHINE DEHYDROGENASE FAD-BINDING SUBUNIT XDHB-RELATED"/>
    <property type="match status" value="1"/>
</dbReference>
<dbReference type="GO" id="GO:0016491">
    <property type="term" value="F:oxidoreductase activity"/>
    <property type="evidence" value="ECO:0007669"/>
    <property type="project" value="InterPro"/>
</dbReference>
<evidence type="ECO:0000256" key="2">
    <source>
        <dbReference type="ARBA" id="ARBA00022827"/>
    </source>
</evidence>
<keyword evidence="1" id="KW-0285">Flavoprotein</keyword>
<dbReference type="GO" id="GO:0071949">
    <property type="term" value="F:FAD binding"/>
    <property type="evidence" value="ECO:0007669"/>
    <property type="project" value="InterPro"/>
</dbReference>
<keyword evidence="2" id="KW-0274">FAD</keyword>
<accession>A0A2N9VXE8</accession>
<dbReference type="EMBL" id="MZMT01000034">
    <property type="protein sequence ID" value="PIO44166.1"/>
    <property type="molecule type" value="Genomic_DNA"/>
</dbReference>
<dbReference type="AlphaFoldDB" id="A0A2N9VXE8"/>
<dbReference type="SMART" id="SM01092">
    <property type="entry name" value="CO_deh_flav_C"/>
    <property type="match status" value="1"/>
</dbReference>
<dbReference type="Proteomes" id="UP000232163">
    <property type="component" value="Unassembled WGS sequence"/>
</dbReference>